<dbReference type="PANTHER" id="PTHR11851:SF225">
    <property type="entry name" value="NON-PEPTIDASE HOMOLOG YMXG"/>
    <property type="match status" value="1"/>
</dbReference>
<protein>
    <submittedName>
        <fullName evidence="3">Insulinase family protein</fullName>
    </submittedName>
</protein>
<evidence type="ECO:0000313" key="4">
    <source>
        <dbReference type="Proteomes" id="UP001139125"/>
    </source>
</evidence>
<dbReference type="InterPro" id="IPR007863">
    <property type="entry name" value="Peptidase_M16_C"/>
</dbReference>
<dbReference type="InterPro" id="IPR050361">
    <property type="entry name" value="MPP/UQCRC_Complex"/>
</dbReference>
<dbReference type="SUPFAM" id="SSF63411">
    <property type="entry name" value="LuxS/MPP-like metallohydrolase"/>
    <property type="match status" value="2"/>
</dbReference>
<evidence type="ECO:0000256" key="1">
    <source>
        <dbReference type="SAM" id="SignalP"/>
    </source>
</evidence>
<evidence type="ECO:0000259" key="2">
    <source>
        <dbReference type="Pfam" id="PF05193"/>
    </source>
</evidence>
<proteinExistence type="predicted"/>
<evidence type="ECO:0000313" key="3">
    <source>
        <dbReference type="EMBL" id="MCP9290690.1"/>
    </source>
</evidence>
<sequence>MKRLSLLCLALALTSSALFAQKKYDEIKYPELNSFQVPEVETSTADNGITYYLLEDTELPLIELRVNIKTGGVLVSAEKEGLASITGTVIRSGGTQSIPADSLNVLLENKAASMETGIGFTSGSAWMNVLAEDFDELLPIFIDLLTNPAFPDDKIELAKTQTKSSISRRNDNSQSVGVREFQKLIYGPESVYARTTEYETIDNITREDIVNFHKDHFVSENMMIGVVGDFDASEMKQKLEEAFSNIPSGGETSLNFPEVDYEPQSTINFAHKSDVNQSFILMGHLGGMRDNPDYPQIQVMNRVLSGGFSGRLMQVIRTEMGLAYSAFGQYSMNSFYPGFFFAGVSTKSSTTAEAIEAVIEQIRRLQNEPITKKELQDTKDQILNSSVFEYDSYEEVLSQQMSYDYRGLPGDAFDQYIEGVKNTTIEDVQRVAKEYLNPDYLQIMVVGNKDEIGDQLQQFGDVNEVDITIPEPGSDEPVVDGDATKGKEWLEKMANALIEPGSDVVAVQEKSVITQKTPMGDMDIQNSSVTNFADYSTERNLTTPQGQMTMSFKDGGGTMQMGGQQRQLPPQMAKPMLNEMKRNYLSIAINHEDIQAEYLGDETADGEDYAVVRMTNDQVKVTYLLDQETGLPHMSRYTEMNPQTGQRQEAKSVYSDWNEAGGVMYAYSVVTYVDEQVAAELTVESHSIPE</sequence>
<name>A0A9X2L1U1_9BACT</name>
<dbReference type="EMBL" id="JANDBC010000001">
    <property type="protein sequence ID" value="MCP9290690.1"/>
    <property type="molecule type" value="Genomic_DNA"/>
</dbReference>
<reference evidence="3" key="1">
    <citation type="submission" date="2022-06" db="EMBL/GenBank/DDBJ databases">
        <title>Gracilimonas sp. CAU 1638 isolated from sea sediment.</title>
        <authorList>
            <person name="Kim W."/>
        </authorList>
    </citation>
    <scope>NUCLEOTIDE SEQUENCE</scope>
    <source>
        <strain evidence="3">CAU 1638</strain>
    </source>
</reference>
<feature type="signal peptide" evidence="1">
    <location>
        <begin position="1"/>
        <end position="20"/>
    </location>
</feature>
<accession>A0A9X2L1U1</accession>
<dbReference type="PANTHER" id="PTHR11851">
    <property type="entry name" value="METALLOPROTEASE"/>
    <property type="match status" value="1"/>
</dbReference>
<feature type="chain" id="PRO_5040801058" evidence="1">
    <location>
        <begin position="21"/>
        <end position="690"/>
    </location>
</feature>
<dbReference type="Proteomes" id="UP001139125">
    <property type="component" value="Unassembled WGS sequence"/>
</dbReference>
<dbReference type="AlphaFoldDB" id="A0A9X2L1U1"/>
<gene>
    <name evidence="3" type="ORF">NM125_03715</name>
</gene>
<comment type="caution">
    <text evidence="3">The sequence shown here is derived from an EMBL/GenBank/DDBJ whole genome shotgun (WGS) entry which is preliminary data.</text>
</comment>
<dbReference type="RefSeq" id="WP_255132995.1">
    <property type="nucleotide sequence ID" value="NZ_JANDBC010000001.1"/>
</dbReference>
<keyword evidence="4" id="KW-1185">Reference proteome</keyword>
<organism evidence="3 4">
    <name type="scientific">Gracilimonas sediminicola</name>
    <dbReference type="NCBI Taxonomy" id="2952158"/>
    <lineage>
        <taxon>Bacteria</taxon>
        <taxon>Pseudomonadati</taxon>
        <taxon>Balneolota</taxon>
        <taxon>Balneolia</taxon>
        <taxon>Balneolales</taxon>
        <taxon>Balneolaceae</taxon>
        <taxon>Gracilimonas</taxon>
    </lineage>
</organism>
<feature type="domain" description="Peptidase M16 C-terminal" evidence="2">
    <location>
        <begin position="203"/>
        <end position="381"/>
    </location>
</feature>
<dbReference type="Gene3D" id="3.30.830.10">
    <property type="entry name" value="Metalloenzyme, LuxS/M16 peptidase-like"/>
    <property type="match status" value="2"/>
</dbReference>
<dbReference type="GO" id="GO:0046872">
    <property type="term" value="F:metal ion binding"/>
    <property type="evidence" value="ECO:0007669"/>
    <property type="project" value="InterPro"/>
</dbReference>
<dbReference type="Pfam" id="PF05193">
    <property type="entry name" value="Peptidase_M16_C"/>
    <property type="match status" value="1"/>
</dbReference>
<keyword evidence="1" id="KW-0732">Signal</keyword>
<dbReference type="InterPro" id="IPR011249">
    <property type="entry name" value="Metalloenz_LuxS/M16"/>
</dbReference>